<dbReference type="Gene3D" id="3.40.50.150">
    <property type="entry name" value="Vaccinia Virus protein VP39"/>
    <property type="match status" value="1"/>
</dbReference>
<accession>A0A4D6XWW5</accession>
<evidence type="ECO:0000256" key="2">
    <source>
        <dbReference type="ARBA" id="ARBA00022679"/>
    </source>
</evidence>
<protein>
    <recommendedName>
        <fullName evidence="5">Release factor glutamine methyltransferase</fullName>
        <shortName evidence="5">RF MTase</shortName>
        <ecNumber evidence="5">2.1.1.297</ecNumber>
    </recommendedName>
    <alternativeName>
        <fullName evidence="5">N5-glutamine methyltransferase PrmC</fullName>
    </alternativeName>
    <alternativeName>
        <fullName evidence="5">Protein-(glutamine-N5) MTase PrmC</fullName>
    </alternativeName>
    <alternativeName>
        <fullName evidence="5">Protein-glutamine N-methyltransferase PrmC</fullName>
    </alternativeName>
</protein>
<feature type="domain" description="Methyltransferase small" evidence="6">
    <location>
        <begin position="95"/>
        <end position="204"/>
    </location>
</feature>
<dbReference type="InterPro" id="IPR002052">
    <property type="entry name" value="DNA_methylase_N6_adenine_CS"/>
</dbReference>
<dbReference type="InterPro" id="IPR007848">
    <property type="entry name" value="Small_mtfrase_dom"/>
</dbReference>
<comment type="function">
    <text evidence="5">Methylates the class 1 translation termination release factors RF1/PrfA and RF2/PrfB on the glutamine residue of the universally conserved GGQ motif.</text>
</comment>
<proteinExistence type="inferred from homology"/>
<dbReference type="Pfam" id="PF17827">
    <property type="entry name" value="PrmC_N"/>
    <property type="match status" value="1"/>
</dbReference>
<dbReference type="InterPro" id="IPR040758">
    <property type="entry name" value="PrmC_N"/>
</dbReference>
<dbReference type="NCBIfam" id="TIGR00536">
    <property type="entry name" value="hemK_fam"/>
    <property type="match status" value="1"/>
</dbReference>
<dbReference type="CDD" id="cd02440">
    <property type="entry name" value="AdoMet_MTases"/>
    <property type="match status" value="1"/>
</dbReference>
<feature type="domain" description="Release factor glutamine methyltransferase N-terminal" evidence="7">
    <location>
        <begin position="5"/>
        <end position="73"/>
    </location>
</feature>
<dbReference type="PROSITE" id="PS00092">
    <property type="entry name" value="N6_MTASE"/>
    <property type="match status" value="1"/>
</dbReference>
<evidence type="ECO:0000256" key="3">
    <source>
        <dbReference type="ARBA" id="ARBA00022691"/>
    </source>
</evidence>
<dbReference type="EC" id="2.1.1.297" evidence="5"/>
<gene>
    <name evidence="5 8" type="primary">prmC</name>
    <name evidence="8" type="ORF">D9V64_00875</name>
</gene>
<feature type="binding site" evidence="5">
    <location>
        <begin position="182"/>
        <end position="185"/>
    </location>
    <ligand>
        <name>substrate</name>
    </ligand>
</feature>
<dbReference type="EMBL" id="CP034885">
    <property type="protein sequence ID" value="QCI18730.1"/>
    <property type="molecule type" value="Genomic_DNA"/>
</dbReference>
<dbReference type="GO" id="GO:0032259">
    <property type="term" value="P:methylation"/>
    <property type="evidence" value="ECO:0007669"/>
    <property type="project" value="UniProtKB-KW"/>
</dbReference>
<dbReference type="RefSeq" id="WP_158366397.1">
    <property type="nucleotide sequence ID" value="NZ_CP034885.1"/>
</dbReference>
<evidence type="ECO:0000313" key="9">
    <source>
        <dbReference type="Proteomes" id="UP000298791"/>
    </source>
</evidence>
<evidence type="ECO:0000259" key="6">
    <source>
        <dbReference type="Pfam" id="PF05175"/>
    </source>
</evidence>
<name>A0A4D6XWW5_9GAMM</name>
<dbReference type="SUPFAM" id="SSF53335">
    <property type="entry name" value="S-adenosyl-L-methionine-dependent methyltransferases"/>
    <property type="match status" value="1"/>
</dbReference>
<dbReference type="GO" id="GO:0003676">
    <property type="term" value="F:nucleic acid binding"/>
    <property type="evidence" value="ECO:0007669"/>
    <property type="project" value="InterPro"/>
</dbReference>
<feature type="binding site" evidence="5">
    <location>
        <position position="182"/>
    </location>
    <ligand>
        <name>S-adenosyl-L-methionine</name>
        <dbReference type="ChEBI" id="CHEBI:59789"/>
    </ligand>
</feature>
<dbReference type="PANTHER" id="PTHR18895">
    <property type="entry name" value="HEMK METHYLTRANSFERASE"/>
    <property type="match status" value="1"/>
</dbReference>
<keyword evidence="1 5" id="KW-0489">Methyltransferase</keyword>
<evidence type="ECO:0000256" key="4">
    <source>
        <dbReference type="ARBA" id="ARBA00048391"/>
    </source>
</evidence>
<keyword evidence="2 5" id="KW-0808">Transferase</keyword>
<feature type="binding site" evidence="5">
    <location>
        <position position="168"/>
    </location>
    <ligand>
        <name>S-adenosyl-L-methionine</name>
        <dbReference type="ChEBI" id="CHEBI:59789"/>
    </ligand>
</feature>
<dbReference type="InterPro" id="IPR004556">
    <property type="entry name" value="HemK-like"/>
</dbReference>
<comment type="catalytic activity">
    <reaction evidence="4 5">
        <text>L-glutaminyl-[peptide chain release factor] + S-adenosyl-L-methionine = N(5)-methyl-L-glutaminyl-[peptide chain release factor] + S-adenosyl-L-homocysteine + H(+)</text>
        <dbReference type="Rhea" id="RHEA:42896"/>
        <dbReference type="Rhea" id="RHEA-COMP:10271"/>
        <dbReference type="Rhea" id="RHEA-COMP:10272"/>
        <dbReference type="ChEBI" id="CHEBI:15378"/>
        <dbReference type="ChEBI" id="CHEBI:30011"/>
        <dbReference type="ChEBI" id="CHEBI:57856"/>
        <dbReference type="ChEBI" id="CHEBI:59789"/>
        <dbReference type="ChEBI" id="CHEBI:61891"/>
        <dbReference type="EC" id="2.1.1.297"/>
    </reaction>
</comment>
<dbReference type="OrthoDB" id="9800643at2"/>
<evidence type="ECO:0000256" key="1">
    <source>
        <dbReference type="ARBA" id="ARBA00022603"/>
    </source>
</evidence>
<dbReference type="FunFam" id="3.40.50.150:FF:000053">
    <property type="entry name" value="Release factor glutamine methyltransferase"/>
    <property type="match status" value="1"/>
</dbReference>
<dbReference type="Gene3D" id="1.10.8.10">
    <property type="entry name" value="DNA helicase RuvA subunit, C-terminal domain"/>
    <property type="match status" value="1"/>
</dbReference>
<dbReference type="HAMAP" id="MF_02126">
    <property type="entry name" value="RF_methyltr_PrmC"/>
    <property type="match status" value="1"/>
</dbReference>
<dbReference type="GO" id="GO:0102559">
    <property type="term" value="F:peptide chain release factor N(5)-glutamine methyltransferase activity"/>
    <property type="evidence" value="ECO:0007669"/>
    <property type="project" value="UniProtKB-EC"/>
</dbReference>
<dbReference type="InterPro" id="IPR019874">
    <property type="entry name" value="RF_methyltr_PrmC"/>
</dbReference>
<comment type="similarity">
    <text evidence="5">Belongs to the protein N5-glutamine methyltransferase family. PrmC subfamily.</text>
</comment>
<dbReference type="Pfam" id="PF05175">
    <property type="entry name" value="MTS"/>
    <property type="match status" value="1"/>
</dbReference>
<evidence type="ECO:0000313" key="8">
    <source>
        <dbReference type="EMBL" id="QCI18730.1"/>
    </source>
</evidence>
<dbReference type="PANTHER" id="PTHR18895:SF74">
    <property type="entry name" value="MTRF1L RELEASE FACTOR GLUTAMINE METHYLTRANSFERASE"/>
    <property type="match status" value="1"/>
</dbReference>
<dbReference type="Proteomes" id="UP000298791">
    <property type="component" value="Chromosome"/>
</dbReference>
<evidence type="ECO:0000256" key="5">
    <source>
        <dbReference type="HAMAP-Rule" id="MF_02126"/>
    </source>
</evidence>
<dbReference type="NCBIfam" id="TIGR03534">
    <property type="entry name" value="RF_mod_PrmC"/>
    <property type="match status" value="1"/>
</dbReference>
<feature type="binding site" evidence="5">
    <location>
        <position position="140"/>
    </location>
    <ligand>
        <name>S-adenosyl-L-methionine</name>
        <dbReference type="ChEBI" id="CHEBI:59789"/>
    </ligand>
</feature>
<reference evidence="8 9" key="1">
    <citation type="submission" date="2018-12" db="EMBL/GenBank/DDBJ databases">
        <authorList>
            <person name="Chong R.A."/>
        </authorList>
    </citation>
    <scope>NUCLEOTIDE SEQUENCE [LARGE SCALE GENOMIC DNA]</scope>
    <source>
        <strain evidence="8 9">Ane</strain>
    </source>
</reference>
<reference evidence="8 9" key="2">
    <citation type="submission" date="2019-05" db="EMBL/GenBank/DDBJ databases">
        <title>Genome evolution of the obligate endosymbiont Buchnera aphidicola.</title>
        <authorList>
            <person name="Moran N.A."/>
        </authorList>
    </citation>
    <scope>NUCLEOTIDE SEQUENCE [LARGE SCALE GENOMIC DNA]</scope>
    <source>
        <strain evidence="8 9">Ane</strain>
    </source>
</reference>
<keyword evidence="3 5" id="KW-0949">S-adenosyl-L-methionine</keyword>
<organism evidence="8 9">
    <name type="scientific">Buchnera aphidicola</name>
    <name type="common">Aphis nerii</name>
    <dbReference type="NCBI Taxonomy" id="1241835"/>
    <lineage>
        <taxon>Bacteria</taxon>
        <taxon>Pseudomonadati</taxon>
        <taxon>Pseudomonadota</taxon>
        <taxon>Gammaproteobacteria</taxon>
        <taxon>Enterobacterales</taxon>
        <taxon>Erwiniaceae</taxon>
        <taxon>Buchnera</taxon>
    </lineage>
</organism>
<feature type="binding site" evidence="5">
    <location>
        <begin position="117"/>
        <end position="121"/>
    </location>
    <ligand>
        <name>S-adenosyl-L-methionine</name>
        <dbReference type="ChEBI" id="CHEBI:59789"/>
    </ligand>
</feature>
<dbReference type="AlphaFoldDB" id="A0A4D6XWW5"/>
<dbReference type="InterPro" id="IPR029063">
    <property type="entry name" value="SAM-dependent_MTases_sf"/>
</dbReference>
<dbReference type="InterPro" id="IPR050320">
    <property type="entry name" value="N5-glutamine_MTase"/>
</dbReference>
<evidence type="ECO:0000259" key="7">
    <source>
        <dbReference type="Pfam" id="PF17827"/>
    </source>
</evidence>
<sequence>MKIHQWLKHTIKIFSHLQYPKHEAEILLGHVLKRSRSWIVAFDQTELSELNQMQLKNFVDRRSIGEPMAYILGKKEFWSLSLRVSPDTLIPRPDTEILVETVLTKIEKNHRYILDLGTGCGTIALALASICSDFHITAVDNSNKAIKIAKINALELSLNNIVFFYSDWFSKINKKFHIIVSNPPYVSLKEMKILKKNFIFEPIQALLSKKNGLQDIELIIKKSKKYLFNEGWLIIEHGWKQKCKVQFLFKKYNFFNIKSYKDYGGNDRVTIGQKK</sequence>